<accession>A0ACA9JWJ9</accession>
<sequence length="238" mass="26678">MEMTINSNVINHGENKENYDPSSNTFSQNGTGGVLRPTQKIRQTRSQVHGRPPLLEIPVNNLRGRNNELSENVSDRNATAIPQVMNNRSLTQVGSHVFRVRNDSIRSQQIIGQRSVGRTSIGRRNIHASINDDIRRDFRQTAAINSININTSQPVINYDQSAIFHQNLQINRNVNGNEQSGALYTYGSNSQNYVNRGRLTTESALLFENDIMMDSNSLYSQGMEIDDSQDMDIGSSLP</sequence>
<evidence type="ECO:0000313" key="1">
    <source>
        <dbReference type="EMBL" id="CAG8439961.1"/>
    </source>
</evidence>
<protein>
    <submittedName>
        <fullName evidence="1">9317_t:CDS:1</fullName>
    </submittedName>
</protein>
<dbReference type="Proteomes" id="UP000789366">
    <property type="component" value="Unassembled WGS sequence"/>
</dbReference>
<organism evidence="1 2">
    <name type="scientific">Cetraspora pellucida</name>
    <dbReference type="NCBI Taxonomy" id="1433469"/>
    <lineage>
        <taxon>Eukaryota</taxon>
        <taxon>Fungi</taxon>
        <taxon>Fungi incertae sedis</taxon>
        <taxon>Mucoromycota</taxon>
        <taxon>Glomeromycotina</taxon>
        <taxon>Glomeromycetes</taxon>
        <taxon>Diversisporales</taxon>
        <taxon>Gigasporaceae</taxon>
        <taxon>Cetraspora</taxon>
    </lineage>
</organism>
<reference evidence="1" key="1">
    <citation type="submission" date="2021-06" db="EMBL/GenBank/DDBJ databases">
        <authorList>
            <person name="Kallberg Y."/>
            <person name="Tangrot J."/>
            <person name="Rosling A."/>
        </authorList>
    </citation>
    <scope>NUCLEOTIDE SEQUENCE</scope>
    <source>
        <strain evidence="1">28 12/20/2015</strain>
    </source>
</reference>
<gene>
    <name evidence="1" type="ORF">SPELUC_LOCUS98</name>
</gene>
<dbReference type="EMBL" id="CAJVPW010000026">
    <property type="protein sequence ID" value="CAG8439961.1"/>
    <property type="molecule type" value="Genomic_DNA"/>
</dbReference>
<evidence type="ECO:0000313" key="2">
    <source>
        <dbReference type="Proteomes" id="UP000789366"/>
    </source>
</evidence>
<keyword evidence="2" id="KW-1185">Reference proteome</keyword>
<comment type="caution">
    <text evidence="1">The sequence shown here is derived from an EMBL/GenBank/DDBJ whole genome shotgun (WGS) entry which is preliminary data.</text>
</comment>
<name>A0ACA9JWJ9_9GLOM</name>
<proteinExistence type="predicted"/>